<feature type="domain" description="RNA polymerase sigma factor 54 DNA-binding" evidence="9">
    <location>
        <begin position="284"/>
        <end position="444"/>
    </location>
</feature>
<dbReference type="InterPro" id="IPR007046">
    <property type="entry name" value="RNA_pol_sigma_54_core-bd"/>
</dbReference>
<gene>
    <name evidence="11" type="primary">rpoN</name>
    <name evidence="11" type="ORF">C6Y45_08745</name>
</gene>
<keyword evidence="3" id="KW-0808">Transferase</keyword>
<keyword evidence="12" id="KW-1185">Reference proteome</keyword>
<dbReference type="Gene3D" id="1.10.10.1330">
    <property type="entry name" value="RNA polymerase sigma-54 factor, core-binding domain"/>
    <property type="match status" value="1"/>
</dbReference>
<evidence type="ECO:0000259" key="9">
    <source>
        <dbReference type="Pfam" id="PF04552"/>
    </source>
</evidence>
<comment type="caution">
    <text evidence="11">The sequence shown here is derived from an EMBL/GenBank/DDBJ whole genome shotgun (WGS) entry which is preliminary data.</text>
</comment>
<dbReference type="Pfam" id="PF04552">
    <property type="entry name" value="Sigma54_DBD"/>
    <property type="match status" value="1"/>
</dbReference>
<dbReference type="Gene3D" id="1.10.10.60">
    <property type="entry name" value="Homeodomain-like"/>
    <property type="match status" value="1"/>
</dbReference>
<keyword evidence="8" id="KW-0804">Transcription</keyword>
<evidence type="ECO:0000313" key="12">
    <source>
        <dbReference type="Proteomes" id="UP000240509"/>
    </source>
</evidence>
<keyword evidence="6" id="KW-0731">Sigma factor</keyword>
<dbReference type="PRINTS" id="PR00045">
    <property type="entry name" value="SIGMA54FCT"/>
</dbReference>
<reference evidence="11 12" key="1">
    <citation type="submission" date="2018-03" db="EMBL/GenBank/DDBJ databases">
        <title>Alkalicoccus saliphilus sp. nov., isolated from a mineral pool.</title>
        <authorList>
            <person name="Zhao B."/>
        </authorList>
    </citation>
    <scope>NUCLEOTIDE SEQUENCE [LARGE SCALE GENOMIC DNA]</scope>
    <source>
        <strain evidence="11 12">6AG</strain>
    </source>
</reference>
<dbReference type="PANTHER" id="PTHR32248">
    <property type="entry name" value="RNA POLYMERASE SIGMA-54 FACTOR"/>
    <property type="match status" value="1"/>
</dbReference>
<dbReference type="AlphaFoldDB" id="A0A2T4U644"/>
<keyword evidence="7" id="KW-0238">DNA-binding</keyword>
<keyword evidence="4" id="KW-0548">Nucleotidyltransferase</keyword>
<dbReference type="NCBIfam" id="TIGR02395">
    <property type="entry name" value="rpoN_sigma"/>
    <property type="match status" value="1"/>
</dbReference>
<name>A0A2T4U644_9BACI</name>
<dbReference type="EMBL" id="PZJJ01000012">
    <property type="protein sequence ID" value="PTL38870.1"/>
    <property type="molecule type" value="Genomic_DNA"/>
</dbReference>
<dbReference type="Proteomes" id="UP000240509">
    <property type="component" value="Unassembled WGS sequence"/>
</dbReference>
<evidence type="ECO:0000256" key="6">
    <source>
        <dbReference type="ARBA" id="ARBA00023082"/>
    </source>
</evidence>
<dbReference type="GO" id="GO:0016987">
    <property type="term" value="F:sigma factor activity"/>
    <property type="evidence" value="ECO:0007669"/>
    <property type="project" value="UniProtKB-KW"/>
</dbReference>
<dbReference type="PROSITE" id="PS00718">
    <property type="entry name" value="SIGMA54_2"/>
    <property type="match status" value="1"/>
</dbReference>
<evidence type="ECO:0000256" key="2">
    <source>
        <dbReference type="ARBA" id="ARBA00022478"/>
    </source>
</evidence>
<dbReference type="GO" id="GO:0000428">
    <property type="term" value="C:DNA-directed RNA polymerase complex"/>
    <property type="evidence" value="ECO:0007669"/>
    <property type="project" value="UniProtKB-KW"/>
</dbReference>
<dbReference type="PROSITE" id="PS50044">
    <property type="entry name" value="SIGMA54_3"/>
    <property type="match status" value="1"/>
</dbReference>
<evidence type="ECO:0000256" key="7">
    <source>
        <dbReference type="ARBA" id="ARBA00023125"/>
    </source>
</evidence>
<dbReference type="GO" id="GO:0003677">
    <property type="term" value="F:DNA binding"/>
    <property type="evidence" value="ECO:0007669"/>
    <property type="project" value="UniProtKB-KW"/>
</dbReference>
<sequence>MRGCAHMNMDFSLIQQQSMKLVMTNELRQAITMLQYSVHELQDYLQEQQLENPLIELQEPENSGTSGEKILSGSYNSQEHSLSPLDFLTNEEEGLQDYLLSQLRIQPLDKLMYSTVSYLALSTDENGYLAHSLEELGEALGEPLDRMEEGLALLQSLEPSGVGARSLKECLLIQLRHTPVEDPLAEHIVEKHLDLLARKQLKQIAREEGVSVVDVQQAADFIQTLNPKPGAAFYQGPAEYITPDAVIEKTSSGWTVSLNGAGLPQMKMNREYEQLLQKEKEDVQQYLRQKQEQFEWIKKSIAQRQDTILRVTKAIVEHQHDFLENGPEYVKPLTLRMIAEKLEIHESTVSRAATRKYVQTPRGLFELKYFFQSGIQRQAGEDQSAERAKIYLKRLIDEEKKQKPWSDQKLSALLEEKHQISLSRRTVAKYREEMHIPSSSRRKRYE</sequence>
<evidence type="ECO:0000256" key="1">
    <source>
        <dbReference type="ARBA" id="ARBA00008798"/>
    </source>
</evidence>
<feature type="domain" description="RNA polymerase sigma factor 54 core-binding" evidence="10">
    <location>
        <begin position="89"/>
        <end position="272"/>
    </location>
</feature>
<dbReference type="GO" id="GO:0001216">
    <property type="term" value="F:DNA-binding transcription activator activity"/>
    <property type="evidence" value="ECO:0007669"/>
    <property type="project" value="InterPro"/>
</dbReference>
<dbReference type="GO" id="GO:0006352">
    <property type="term" value="P:DNA-templated transcription initiation"/>
    <property type="evidence" value="ECO:0007669"/>
    <property type="project" value="InterPro"/>
</dbReference>
<organism evidence="11 12">
    <name type="scientific">Alkalicoccus saliphilus</name>
    <dbReference type="NCBI Taxonomy" id="200989"/>
    <lineage>
        <taxon>Bacteria</taxon>
        <taxon>Bacillati</taxon>
        <taxon>Bacillota</taxon>
        <taxon>Bacilli</taxon>
        <taxon>Bacillales</taxon>
        <taxon>Bacillaceae</taxon>
        <taxon>Alkalicoccus</taxon>
    </lineage>
</organism>
<keyword evidence="2" id="KW-0240">DNA-directed RNA polymerase</keyword>
<evidence type="ECO:0000256" key="5">
    <source>
        <dbReference type="ARBA" id="ARBA00023015"/>
    </source>
</evidence>
<dbReference type="GO" id="GO:0016779">
    <property type="term" value="F:nucleotidyltransferase activity"/>
    <property type="evidence" value="ECO:0007669"/>
    <property type="project" value="UniProtKB-KW"/>
</dbReference>
<keyword evidence="5" id="KW-0805">Transcription regulation</keyword>
<evidence type="ECO:0000256" key="3">
    <source>
        <dbReference type="ARBA" id="ARBA00022679"/>
    </source>
</evidence>
<dbReference type="PIRSF" id="PIRSF000774">
    <property type="entry name" value="RpoN"/>
    <property type="match status" value="1"/>
</dbReference>
<accession>A0A2T4U644</accession>
<comment type="similarity">
    <text evidence="1">Belongs to the sigma-54 factor family.</text>
</comment>
<dbReference type="InterPro" id="IPR000394">
    <property type="entry name" value="RNA_pol_sigma_54"/>
</dbReference>
<evidence type="ECO:0000313" key="11">
    <source>
        <dbReference type="EMBL" id="PTL38870.1"/>
    </source>
</evidence>
<dbReference type="InterPro" id="IPR038709">
    <property type="entry name" value="RpoN_core-bd_sf"/>
</dbReference>
<dbReference type="Pfam" id="PF04963">
    <property type="entry name" value="Sigma54_CBD"/>
    <property type="match status" value="1"/>
</dbReference>
<evidence type="ECO:0000256" key="8">
    <source>
        <dbReference type="ARBA" id="ARBA00023163"/>
    </source>
</evidence>
<evidence type="ECO:0000256" key="4">
    <source>
        <dbReference type="ARBA" id="ARBA00022695"/>
    </source>
</evidence>
<dbReference type="PANTHER" id="PTHR32248:SF4">
    <property type="entry name" value="RNA POLYMERASE SIGMA-54 FACTOR"/>
    <property type="match status" value="1"/>
</dbReference>
<dbReference type="PROSITE" id="PS00717">
    <property type="entry name" value="SIGMA54_1"/>
    <property type="match status" value="1"/>
</dbReference>
<evidence type="ECO:0000259" key="10">
    <source>
        <dbReference type="Pfam" id="PF04963"/>
    </source>
</evidence>
<protein>
    <submittedName>
        <fullName evidence="11">RNA polymerase sigma-54 factor</fullName>
    </submittedName>
</protein>
<proteinExistence type="inferred from homology"/>
<dbReference type="InterPro" id="IPR007634">
    <property type="entry name" value="RNA_pol_sigma_54_DNA-bd"/>
</dbReference>
<dbReference type="Pfam" id="PF00309">
    <property type="entry name" value="Sigma54_AID"/>
    <property type="match status" value="1"/>
</dbReference>